<evidence type="ECO:0000313" key="11">
    <source>
        <dbReference type="Proteomes" id="UP000606498"/>
    </source>
</evidence>
<dbReference type="SUPFAM" id="SSF56935">
    <property type="entry name" value="Porins"/>
    <property type="match status" value="1"/>
</dbReference>
<gene>
    <name evidence="10" type="ORF">GCM10011520_25770</name>
</gene>
<comment type="similarity">
    <text evidence="7">Belongs to the TonB-dependent receptor family.</text>
</comment>
<keyword evidence="6 7" id="KW-0998">Cell outer membrane</keyword>
<evidence type="ECO:0000256" key="4">
    <source>
        <dbReference type="ARBA" id="ARBA00022692"/>
    </source>
</evidence>
<keyword evidence="10" id="KW-0675">Receptor</keyword>
<dbReference type="InterPro" id="IPR012910">
    <property type="entry name" value="Plug_dom"/>
</dbReference>
<evidence type="ECO:0000256" key="1">
    <source>
        <dbReference type="ARBA" id="ARBA00004571"/>
    </source>
</evidence>
<dbReference type="InterPro" id="IPR036942">
    <property type="entry name" value="Beta-barrel_TonB_sf"/>
</dbReference>
<reference evidence="11" key="1">
    <citation type="journal article" date="2019" name="Int. J. Syst. Evol. Microbiol.">
        <title>The Global Catalogue of Microorganisms (GCM) 10K type strain sequencing project: providing services to taxonomists for standard genome sequencing and annotation.</title>
        <authorList>
            <consortium name="The Broad Institute Genomics Platform"/>
            <consortium name="The Broad Institute Genome Sequencing Center for Infectious Disease"/>
            <person name="Wu L."/>
            <person name="Ma J."/>
        </authorList>
    </citation>
    <scope>NUCLEOTIDE SEQUENCE [LARGE SCALE GENOMIC DNA]</scope>
    <source>
        <strain evidence="11">CGMCC 1.16033</strain>
    </source>
</reference>
<dbReference type="InterPro" id="IPR039426">
    <property type="entry name" value="TonB-dep_rcpt-like"/>
</dbReference>
<evidence type="ECO:0000256" key="2">
    <source>
        <dbReference type="ARBA" id="ARBA00022448"/>
    </source>
</evidence>
<feature type="chain" id="PRO_5045910272" evidence="8">
    <location>
        <begin position="26"/>
        <end position="810"/>
    </location>
</feature>
<proteinExistence type="inferred from homology"/>
<keyword evidence="2 7" id="KW-0813">Transport</keyword>
<feature type="signal peptide" evidence="8">
    <location>
        <begin position="1"/>
        <end position="25"/>
    </location>
</feature>
<comment type="caution">
    <text evidence="10">The sequence shown here is derived from an EMBL/GenBank/DDBJ whole genome shotgun (WGS) entry which is preliminary data.</text>
</comment>
<keyword evidence="5 7" id="KW-0472">Membrane</keyword>
<evidence type="ECO:0000256" key="5">
    <source>
        <dbReference type="ARBA" id="ARBA00023136"/>
    </source>
</evidence>
<evidence type="ECO:0000256" key="8">
    <source>
        <dbReference type="SAM" id="SignalP"/>
    </source>
</evidence>
<dbReference type="RefSeq" id="WP_100144744.1">
    <property type="nucleotide sequence ID" value="NZ_BMKO01000006.1"/>
</dbReference>
<keyword evidence="11" id="KW-1185">Reference proteome</keyword>
<dbReference type="Proteomes" id="UP000606498">
    <property type="component" value="Unassembled WGS sequence"/>
</dbReference>
<dbReference type="Gene3D" id="2.40.170.20">
    <property type="entry name" value="TonB-dependent receptor, beta-barrel domain"/>
    <property type="match status" value="2"/>
</dbReference>
<keyword evidence="8" id="KW-0732">Signal</keyword>
<keyword evidence="4 7" id="KW-0812">Transmembrane</keyword>
<evidence type="ECO:0000256" key="3">
    <source>
        <dbReference type="ARBA" id="ARBA00022452"/>
    </source>
</evidence>
<dbReference type="InterPro" id="IPR037066">
    <property type="entry name" value="Plug_dom_sf"/>
</dbReference>
<accession>A0ABQ1T6I6</accession>
<evidence type="ECO:0000313" key="10">
    <source>
        <dbReference type="EMBL" id="GGE84164.1"/>
    </source>
</evidence>
<evidence type="ECO:0000256" key="6">
    <source>
        <dbReference type="ARBA" id="ARBA00023237"/>
    </source>
</evidence>
<dbReference type="EMBL" id="BMKO01000006">
    <property type="protein sequence ID" value="GGE84164.1"/>
    <property type="molecule type" value="Genomic_DNA"/>
</dbReference>
<dbReference type="Gene3D" id="2.170.130.10">
    <property type="entry name" value="TonB-dependent receptor, plug domain"/>
    <property type="match status" value="1"/>
</dbReference>
<comment type="subcellular location">
    <subcellularLocation>
        <location evidence="1 7">Cell outer membrane</location>
        <topology evidence="1 7">Multi-pass membrane protein</topology>
    </subcellularLocation>
</comment>
<sequence>MNRKHAPAKLSMCILLSLYGGQALAAEIATLPETQAETEKVQAGINIERQQIANTPVGNTDLSSLLQRQSGIGVDNGISGMRGGDLAPEAISIAGARPHETQYMIGGVSTNNITTAGTHENSGALGSGHTSGYFVDTALMESVEVLERNISPEYGGFTGGIVNVELRKPTNEFQLEYNYRMTDSDWNAKPETSAKDKGFDDGAYGDGRYQPNYQKRFHSLHLSGAISEHQKLAVNLSRKDSEIPLNNGGEVKDYGQSIDNLFLTHFLEWGRWQLQSDLRYSSFSSKAFRNDALNNDAAQAESDSTSEHQGLGATFKLEGVFDWGTWNTSLAFDQLEDSRTSEVDYLRINIISGENFKRENIGGLGNLSQTQDTWQLKSTLELAPLYLGQTRHDLMLGAEFVSQQAMQQRNKDFSAFQYSEKSSDNKSIVNWNLYEAGRVEVDSRRIALFASDTVAWDKLTLNLGGRLEHLEAFDDTVFSPRLSASWDFDTEFTNRVTLGTSRYYASEQLSWALRNEARILHTQYKKCTSATGDYSSNQLADYQCLSSNPSQVLDLNTAEVPYANEYSVNWDLELGNWGINSGYLMRQQRKGLSMVMVKDRIANEIKSDSHILSLDIHNLERFNFVGGKLSTYLNLSYEDRKASGNFSPKYDAVNDLSNAYEEEWVIYNGQLIKSSEMDTSGLSSPWEARLGADIEWDSLGLTWSNLLNYEDGRNLSQLVGYQRVEIDGQTTLAKAINSAKMDSLITWDTSLRWSPEALVKHHASIELSVTNLLDSHAQISTHGSNINGRDMSFNYFNKGREVWLSLTIRN</sequence>
<name>A0ABQ1T6I6_9GAMM</name>
<evidence type="ECO:0000259" key="9">
    <source>
        <dbReference type="Pfam" id="PF07715"/>
    </source>
</evidence>
<organism evidence="10 11">
    <name type="scientific">Shewanella carassii</name>
    <dbReference type="NCBI Taxonomy" id="1987584"/>
    <lineage>
        <taxon>Bacteria</taxon>
        <taxon>Pseudomonadati</taxon>
        <taxon>Pseudomonadota</taxon>
        <taxon>Gammaproteobacteria</taxon>
        <taxon>Alteromonadales</taxon>
        <taxon>Shewanellaceae</taxon>
        <taxon>Shewanella</taxon>
    </lineage>
</organism>
<dbReference type="PROSITE" id="PS52016">
    <property type="entry name" value="TONB_DEPENDENT_REC_3"/>
    <property type="match status" value="1"/>
</dbReference>
<protein>
    <submittedName>
        <fullName evidence="10">TonB-dependent receptor</fullName>
    </submittedName>
</protein>
<evidence type="ECO:0000256" key="7">
    <source>
        <dbReference type="PROSITE-ProRule" id="PRU01360"/>
    </source>
</evidence>
<keyword evidence="3 7" id="KW-1134">Transmembrane beta strand</keyword>
<feature type="domain" description="TonB-dependent receptor plug" evidence="9">
    <location>
        <begin position="46"/>
        <end position="160"/>
    </location>
</feature>
<dbReference type="Pfam" id="PF07715">
    <property type="entry name" value="Plug"/>
    <property type="match status" value="1"/>
</dbReference>